<feature type="region of interest" description="Disordered" evidence="1">
    <location>
        <begin position="121"/>
        <end position="141"/>
    </location>
</feature>
<feature type="domain" description="25S rRNA (uridine-N(3))-methyltransferase BMT5-like" evidence="2">
    <location>
        <begin position="71"/>
        <end position="327"/>
    </location>
</feature>
<dbReference type="PANTHER" id="PTHR11538">
    <property type="entry name" value="PHENYLALANYL-TRNA SYNTHETASE"/>
    <property type="match status" value="1"/>
</dbReference>
<dbReference type="EMBL" id="KV878209">
    <property type="protein sequence ID" value="OJJ41313.1"/>
    <property type="molecule type" value="Genomic_DNA"/>
</dbReference>
<proteinExistence type="predicted"/>
<gene>
    <name evidence="3" type="ORF">ASPWEDRAFT_56462</name>
</gene>
<dbReference type="GO" id="GO:0070042">
    <property type="term" value="F:rRNA (uridine-N3-)-methyltransferase activity"/>
    <property type="evidence" value="ECO:0007669"/>
    <property type="project" value="InterPro"/>
</dbReference>
<feature type="compositionally biased region" description="Acidic residues" evidence="1">
    <location>
        <begin position="240"/>
        <end position="261"/>
    </location>
</feature>
<name>A0A1L9S2C1_ASPWE</name>
<feature type="compositionally biased region" description="Basic and acidic residues" evidence="1">
    <location>
        <begin position="126"/>
        <end position="137"/>
    </location>
</feature>
<feature type="region of interest" description="Disordered" evidence="1">
    <location>
        <begin position="356"/>
        <end position="391"/>
    </location>
</feature>
<evidence type="ECO:0000313" key="4">
    <source>
        <dbReference type="Proteomes" id="UP000184383"/>
    </source>
</evidence>
<dbReference type="GeneID" id="63754138"/>
<feature type="region of interest" description="Disordered" evidence="1">
    <location>
        <begin position="1"/>
        <end position="63"/>
    </location>
</feature>
<organism evidence="3 4">
    <name type="scientific">Aspergillus wentii DTO 134E9</name>
    <dbReference type="NCBI Taxonomy" id="1073089"/>
    <lineage>
        <taxon>Eukaryota</taxon>
        <taxon>Fungi</taxon>
        <taxon>Dikarya</taxon>
        <taxon>Ascomycota</taxon>
        <taxon>Pezizomycotina</taxon>
        <taxon>Eurotiomycetes</taxon>
        <taxon>Eurotiomycetidae</taxon>
        <taxon>Eurotiales</taxon>
        <taxon>Aspergillaceae</taxon>
        <taxon>Aspergillus</taxon>
        <taxon>Aspergillus subgen. Cremei</taxon>
    </lineage>
</organism>
<evidence type="ECO:0000256" key="1">
    <source>
        <dbReference type="SAM" id="MobiDB-lite"/>
    </source>
</evidence>
<dbReference type="STRING" id="1073089.A0A1L9S2C1"/>
<accession>A0A1L9S2C1</accession>
<feature type="compositionally biased region" description="Low complexity" evidence="1">
    <location>
        <begin position="40"/>
        <end position="57"/>
    </location>
</feature>
<evidence type="ECO:0000313" key="3">
    <source>
        <dbReference type="EMBL" id="OJJ41313.1"/>
    </source>
</evidence>
<dbReference type="InterPro" id="IPR019446">
    <property type="entry name" value="BMT5-like"/>
</dbReference>
<reference evidence="4" key="1">
    <citation type="journal article" date="2017" name="Genome Biol.">
        <title>Comparative genomics reveals high biological diversity and specific adaptations in the industrially and medically important fungal genus Aspergillus.</title>
        <authorList>
            <person name="de Vries R.P."/>
            <person name="Riley R."/>
            <person name="Wiebenga A."/>
            <person name="Aguilar-Osorio G."/>
            <person name="Amillis S."/>
            <person name="Uchima C.A."/>
            <person name="Anderluh G."/>
            <person name="Asadollahi M."/>
            <person name="Askin M."/>
            <person name="Barry K."/>
            <person name="Battaglia E."/>
            <person name="Bayram O."/>
            <person name="Benocci T."/>
            <person name="Braus-Stromeyer S.A."/>
            <person name="Caldana C."/>
            <person name="Canovas D."/>
            <person name="Cerqueira G.C."/>
            <person name="Chen F."/>
            <person name="Chen W."/>
            <person name="Choi C."/>
            <person name="Clum A."/>
            <person name="Dos Santos R.A."/>
            <person name="Damasio A.R."/>
            <person name="Diallinas G."/>
            <person name="Emri T."/>
            <person name="Fekete E."/>
            <person name="Flipphi M."/>
            <person name="Freyberg S."/>
            <person name="Gallo A."/>
            <person name="Gournas C."/>
            <person name="Habgood R."/>
            <person name="Hainaut M."/>
            <person name="Harispe M.L."/>
            <person name="Henrissat B."/>
            <person name="Hilden K.S."/>
            <person name="Hope R."/>
            <person name="Hossain A."/>
            <person name="Karabika E."/>
            <person name="Karaffa L."/>
            <person name="Karanyi Z."/>
            <person name="Krasevec N."/>
            <person name="Kuo A."/>
            <person name="Kusch H."/>
            <person name="LaButti K."/>
            <person name="Lagendijk E.L."/>
            <person name="Lapidus A."/>
            <person name="Levasseur A."/>
            <person name="Lindquist E."/>
            <person name="Lipzen A."/>
            <person name="Logrieco A.F."/>
            <person name="MacCabe A."/>
            <person name="Maekelae M.R."/>
            <person name="Malavazi I."/>
            <person name="Melin P."/>
            <person name="Meyer V."/>
            <person name="Mielnichuk N."/>
            <person name="Miskei M."/>
            <person name="Molnar A.P."/>
            <person name="Mule G."/>
            <person name="Ngan C.Y."/>
            <person name="Orejas M."/>
            <person name="Orosz E."/>
            <person name="Ouedraogo J.P."/>
            <person name="Overkamp K.M."/>
            <person name="Park H.-S."/>
            <person name="Perrone G."/>
            <person name="Piumi F."/>
            <person name="Punt P.J."/>
            <person name="Ram A.F."/>
            <person name="Ramon A."/>
            <person name="Rauscher S."/>
            <person name="Record E."/>
            <person name="Riano-Pachon D.M."/>
            <person name="Robert V."/>
            <person name="Roehrig J."/>
            <person name="Ruller R."/>
            <person name="Salamov A."/>
            <person name="Salih N.S."/>
            <person name="Samson R.A."/>
            <person name="Sandor E."/>
            <person name="Sanguinetti M."/>
            <person name="Schuetze T."/>
            <person name="Sepcic K."/>
            <person name="Shelest E."/>
            <person name="Sherlock G."/>
            <person name="Sophianopoulou V."/>
            <person name="Squina F.M."/>
            <person name="Sun H."/>
            <person name="Susca A."/>
            <person name="Todd R.B."/>
            <person name="Tsang A."/>
            <person name="Unkles S.E."/>
            <person name="van de Wiele N."/>
            <person name="van Rossen-Uffink D."/>
            <person name="Oliveira J.V."/>
            <person name="Vesth T.C."/>
            <person name="Visser J."/>
            <person name="Yu J.-H."/>
            <person name="Zhou M."/>
            <person name="Andersen M.R."/>
            <person name="Archer D.B."/>
            <person name="Baker S.E."/>
            <person name="Benoit I."/>
            <person name="Brakhage A.A."/>
            <person name="Braus G.H."/>
            <person name="Fischer R."/>
            <person name="Frisvad J.C."/>
            <person name="Goldman G.H."/>
            <person name="Houbraken J."/>
            <person name="Oakley B."/>
            <person name="Pocsi I."/>
            <person name="Scazzocchio C."/>
            <person name="Seiboth B."/>
            <person name="vanKuyk P.A."/>
            <person name="Wortman J."/>
            <person name="Dyer P.S."/>
            <person name="Grigoriev I.V."/>
        </authorList>
    </citation>
    <scope>NUCLEOTIDE SEQUENCE [LARGE SCALE GENOMIC DNA]</scope>
    <source>
        <strain evidence="4">DTO 134E9</strain>
    </source>
</reference>
<dbReference type="GO" id="GO:0005737">
    <property type="term" value="C:cytoplasm"/>
    <property type="evidence" value="ECO:0007669"/>
    <property type="project" value="TreeGrafter"/>
</dbReference>
<sequence length="391" mass="43901">MPKSKKARIPNSHNPPRGDGNGAQSKKGRKMHTFSKLSTSSGKSNGNNNGKQKNQQQRRPVIPFGKRDRILLIGEGDFSFARSLVVQHRCRDVLATCYDPKAKLCEKYPQVEDHLKDILTGFSGRKGTDEQEENDPKQKHRGPKVLFSVDARKLGLPTGGGKDIRTGFPRPEPKRPAWHKHNNQSSSTPKGGPWDLICFNFPHVGGLSTDVNRQVRANQELLVAFFKACVPLLSLPPEIHDDDEDWEFSDESDSEADEDSEGSAAENVTEQMKSKIRTEPGQILVTMFEGEPYTLWNIRDLARHAGLRVVTSFKFPWASYQKYSHARTLGEVEGKHGGRGGWRGEDREARMYVFEVKQDDGHGVTRNNRNSKTGVSAKKRPRNESDSEDSD</sequence>
<keyword evidence="4" id="KW-1185">Reference proteome</keyword>
<evidence type="ECO:0000259" key="2">
    <source>
        <dbReference type="Pfam" id="PF10354"/>
    </source>
</evidence>
<dbReference type="PANTHER" id="PTHR11538:SF26">
    <property type="entry name" value="FERREDOXIN-FOLD ANTICODON-BINDING DOMAIN-CONTAINING PROTEIN 1"/>
    <property type="match status" value="1"/>
</dbReference>
<dbReference type="OrthoDB" id="273345at2759"/>
<feature type="region of interest" description="Disordered" evidence="1">
    <location>
        <begin position="240"/>
        <end position="275"/>
    </location>
</feature>
<dbReference type="VEuPathDB" id="FungiDB:ASPWEDRAFT_56462"/>
<feature type="compositionally biased region" description="Polar residues" evidence="1">
    <location>
        <begin position="365"/>
        <end position="374"/>
    </location>
</feature>
<dbReference type="Proteomes" id="UP000184383">
    <property type="component" value="Unassembled WGS sequence"/>
</dbReference>
<dbReference type="AlphaFoldDB" id="A0A1L9S2C1"/>
<dbReference type="GO" id="GO:0070475">
    <property type="term" value="P:rRNA base methylation"/>
    <property type="evidence" value="ECO:0007669"/>
    <property type="project" value="InterPro"/>
</dbReference>
<feature type="region of interest" description="Disordered" evidence="1">
    <location>
        <begin position="158"/>
        <end position="191"/>
    </location>
</feature>
<dbReference type="Pfam" id="PF10354">
    <property type="entry name" value="BMT5-like"/>
    <property type="match status" value="1"/>
</dbReference>
<protein>
    <recommendedName>
        <fullName evidence="2">25S rRNA (uridine-N(3))-methyltransferase BMT5-like domain-containing protein</fullName>
    </recommendedName>
</protein>
<dbReference type="RefSeq" id="XP_040694989.1">
    <property type="nucleotide sequence ID" value="XM_040838290.1"/>
</dbReference>